<protein>
    <submittedName>
        <fullName evidence="2">NAD(P)H-binding protein</fullName>
    </submittedName>
</protein>
<gene>
    <name evidence="2" type="ORF">AB4876_13290</name>
</gene>
<sequence>MGDDEMTKQKKLLIIGCGDIGNGLAQMFLPRGWQVQGLRRDITKLAAGIEPLAADVCEPRSIAALGPLQADYVVVTLTPAGNNAAGYAAVFEQGLANILAAIATAPKRIFFVSSTGVYAQANHDLIDELSETSPDRFSGQSLLRGEQAIAAAGWPYSNIRFGGIYGTGRFFMLNKVLAGDCAPAEPLHYTNRIHRDDCVGFIAHLINKAEEGGELENCYVGVDDEAASIQDVQGWLAEQLNVAYASKGEPIARTGSKRCVNARLRASGYALKYPTFRSGFEPVLRAWRASTGKAQNSD</sequence>
<dbReference type="SUPFAM" id="SSF51735">
    <property type="entry name" value="NAD(P)-binding Rossmann-fold domains"/>
    <property type="match status" value="1"/>
</dbReference>
<reference evidence="2 3" key="1">
    <citation type="journal article" date="2011" name="Int. J. Syst. Evol. Microbiol.">
        <title>Zhongshania antarctica gen. nov., sp. nov. and Zhongshania guokunii sp. nov., gammaproteobacteria respectively isolated from coastal attached (fast) ice and surface seawater of the Antarctic.</title>
        <authorList>
            <person name="Li H.J."/>
            <person name="Zhang X.Y."/>
            <person name="Chen C.X."/>
            <person name="Zhang Y.J."/>
            <person name="Gao Z.M."/>
            <person name="Yu Y."/>
            <person name="Chen X.L."/>
            <person name="Chen B."/>
            <person name="Zhang Y.Z."/>
        </authorList>
    </citation>
    <scope>NUCLEOTIDE SEQUENCE [LARGE SCALE GENOMIC DNA]</scope>
    <source>
        <strain evidence="2 3">ZS6-22T</strain>
    </source>
</reference>
<dbReference type="Proteomes" id="UP001557485">
    <property type="component" value="Unassembled WGS sequence"/>
</dbReference>
<dbReference type="InterPro" id="IPR029903">
    <property type="entry name" value="RmlD-like-bd"/>
</dbReference>
<comment type="caution">
    <text evidence="2">The sequence shown here is derived from an EMBL/GenBank/DDBJ whole genome shotgun (WGS) entry which is preliminary data.</text>
</comment>
<accession>A0ABV3U7L5</accession>
<evidence type="ECO:0000313" key="2">
    <source>
        <dbReference type="EMBL" id="MEX1669889.1"/>
    </source>
</evidence>
<dbReference type="RefSeq" id="WP_368382293.1">
    <property type="nucleotide sequence ID" value="NZ_JBFRYA010000011.1"/>
</dbReference>
<dbReference type="Gene3D" id="3.40.50.720">
    <property type="entry name" value="NAD(P)-binding Rossmann-like Domain"/>
    <property type="match status" value="1"/>
</dbReference>
<dbReference type="PANTHER" id="PTHR48079">
    <property type="entry name" value="PROTEIN YEEZ"/>
    <property type="match status" value="1"/>
</dbReference>
<dbReference type="InterPro" id="IPR036291">
    <property type="entry name" value="NAD(P)-bd_dom_sf"/>
</dbReference>
<organism evidence="2 3">
    <name type="scientific">Zhongshania guokunii</name>
    <dbReference type="NCBI Taxonomy" id="641783"/>
    <lineage>
        <taxon>Bacteria</taxon>
        <taxon>Pseudomonadati</taxon>
        <taxon>Pseudomonadota</taxon>
        <taxon>Gammaproteobacteria</taxon>
        <taxon>Cellvibrionales</taxon>
        <taxon>Spongiibacteraceae</taxon>
        <taxon>Zhongshania</taxon>
    </lineage>
</organism>
<feature type="domain" description="RmlD-like substrate binding" evidence="1">
    <location>
        <begin position="11"/>
        <end position="168"/>
    </location>
</feature>
<dbReference type="EMBL" id="JBFRYA010000011">
    <property type="protein sequence ID" value="MEX1669889.1"/>
    <property type="molecule type" value="Genomic_DNA"/>
</dbReference>
<dbReference type="PANTHER" id="PTHR48079:SF6">
    <property type="entry name" value="NAD(P)-BINDING DOMAIN-CONTAINING PROTEIN-RELATED"/>
    <property type="match status" value="1"/>
</dbReference>
<dbReference type="InterPro" id="IPR051783">
    <property type="entry name" value="NAD(P)-dependent_oxidoreduct"/>
</dbReference>
<name>A0ABV3U7L5_9GAMM</name>
<evidence type="ECO:0000259" key="1">
    <source>
        <dbReference type="Pfam" id="PF04321"/>
    </source>
</evidence>
<proteinExistence type="predicted"/>
<dbReference type="Pfam" id="PF04321">
    <property type="entry name" value="RmlD_sub_bind"/>
    <property type="match status" value="1"/>
</dbReference>
<keyword evidence="3" id="KW-1185">Reference proteome</keyword>
<evidence type="ECO:0000313" key="3">
    <source>
        <dbReference type="Proteomes" id="UP001557485"/>
    </source>
</evidence>